<dbReference type="GO" id="GO:0005743">
    <property type="term" value="C:mitochondrial inner membrane"/>
    <property type="evidence" value="ECO:0007669"/>
    <property type="project" value="UniProtKB-SubCell"/>
</dbReference>
<dbReference type="GO" id="GO:0006782">
    <property type="term" value="P:protoporphyrinogen IX biosynthetic process"/>
    <property type="evidence" value="ECO:0007669"/>
    <property type="project" value="UniProtKB-UniRule"/>
</dbReference>
<dbReference type="Gene3D" id="3.90.660.20">
    <property type="entry name" value="Protoporphyrinogen oxidase, mitochondrial, domain 2"/>
    <property type="match status" value="1"/>
</dbReference>
<feature type="region of interest" description="Disordered" evidence="12">
    <location>
        <begin position="1"/>
        <end position="48"/>
    </location>
</feature>
<dbReference type="PANTHER" id="PTHR42923:SF3">
    <property type="entry name" value="PROTOPORPHYRINOGEN OXIDASE"/>
    <property type="match status" value="1"/>
</dbReference>
<dbReference type="NCBIfam" id="TIGR00562">
    <property type="entry name" value="proto_IX_ox"/>
    <property type="match status" value="1"/>
</dbReference>
<dbReference type="InterPro" id="IPR004572">
    <property type="entry name" value="Protoporphyrinogen_oxidase"/>
</dbReference>
<dbReference type="Gene3D" id="3.50.50.60">
    <property type="entry name" value="FAD/NAD(P)-binding domain"/>
    <property type="match status" value="1"/>
</dbReference>
<dbReference type="AlphaFoldDB" id="A0AA35R854"/>
<dbReference type="SUPFAM" id="SSF51905">
    <property type="entry name" value="FAD/NAD(P)-binding domain"/>
    <property type="match status" value="1"/>
</dbReference>
<reference evidence="14" key="1">
    <citation type="submission" date="2023-03" db="EMBL/GenBank/DDBJ databases">
        <authorList>
            <person name="Steffen K."/>
            <person name="Cardenas P."/>
        </authorList>
    </citation>
    <scope>NUCLEOTIDE SEQUENCE</scope>
</reference>
<dbReference type="EC" id="1.3.3.4" evidence="4 11"/>
<keyword evidence="7 11" id="KW-0560">Oxidoreductase</keyword>
<evidence type="ECO:0000256" key="12">
    <source>
        <dbReference type="SAM" id="MobiDB-lite"/>
    </source>
</evidence>
<evidence type="ECO:0000256" key="4">
    <source>
        <dbReference type="ARBA" id="ARBA00012867"/>
    </source>
</evidence>
<evidence type="ECO:0000256" key="1">
    <source>
        <dbReference type="ARBA" id="ARBA00002600"/>
    </source>
</evidence>
<proteinExistence type="inferred from homology"/>
<evidence type="ECO:0000256" key="6">
    <source>
        <dbReference type="ARBA" id="ARBA00022827"/>
    </source>
</evidence>
<dbReference type="Pfam" id="PF01593">
    <property type="entry name" value="Amino_oxidase"/>
    <property type="match status" value="1"/>
</dbReference>
<sequence>MTLPSGRHDQGHHRHRRGHIRLGRGTPADRAEPHRVHGIPGDTAGASDRLGGVIATEHADNLLLELGPDSYITDKPAALRLCERLGLADRLIAPQQGGFETLLTVHRGALSRSPRGFLLMAPTRVGSVLQSPVFSWSGKLRMALEPLIPRRSHDGDESLASFVRRRLGREVLERVAQPLIGGIYASDPEALSLAATMPRFPDMERNHGSVILGSRQAQKRRAQAAGETGARWSLFVSIDGGMEVLVRRIEETLGPGVVRLGETVRELSWNAEARRWRVDTGHGSVEGDAVICTLPAFAAAQALAPLDSDLAGELGAIPFSSTATINLAYRRSDIPHPLDGYGFVVPHVERRKIMACTFSSVKYAGRAPEDTALLRCFAGGALQPDLLDQPDSLLEAQVREDLEALLGISGTPILCRTTRYPDCMPQYNVGHLDRVERIETRLQQFPTLALAGKSYRGVGIADCIHGGETAAEGIVEGLAQGE</sequence>
<dbReference type="Gene3D" id="1.10.3110.10">
    <property type="entry name" value="protoporphyrinogen ix oxidase, domain 3"/>
    <property type="match status" value="1"/>
</dbReference>
<organism evidence="14 15">
    <name type="scientific">Geodia barretti</name>
    <name type="common">Barrett's horny sponge</name>
    <dbReference type="NCBI Taxonomy" id="519541"/>
    <lineage>
        <taxon>Eukaryota</taxon>
        <taxon>Metazoa</taxon>
        <taxon>Porifera</taxon>
        <taxon>Demospongiae</taxon>
        <taxon>Heteroscleromorpha</taxon>
        <taxon>Tetractinellida</taxon>
        <taxon>Astrophorina</taxon>
        <taxon>Geodiidae</taxon>
        <taxon>Geodia</taxon>
    </lineage>
</organism>
<evidence type="ECO:0000256" key="2">
    <source>
        <dbReference type="ARBA" id="ARBA00005073"/>
    </source>
</evidence>
<dbReference type="Proteomes" id="UP001174909">
    <property type="component" value="Unassembled WGS sequence"/>
</dbReference>
<feature type="compositionally biased region" description="Basic residues" evidence="12">
    <location>
        <begin position="10"/>
        <end position="22"/>
    </location>
</feature>
<comment type="subcellular location">
    <subcellularLocation>
        <location evidence="11">Mitochondrion inner membrane</location>
    </subcellularLocation>
</comment>
<gene>
    <name evidence="14" type="ORF">GBAR_LOCUS4578</name>
</gene>
<dbReference type="PANTHER" id="PTHR42923">
    <property type="entry name" value="PROTOPORPHYRINOGEN OXIDASE"/>
    <property type="match status" value="1"/>
</dbReference>
<comment type="similarity">
    <text evidence="3 11">Belongs to the protoporphyrinogen/coproporphyrinogen oxidase family. Protoporphyrinogen oxidase subfamily.</text>
</comment>
<comment type="caution">
    <text evidence="14">The sequence shown here is derived from an EMBL/GenBank/DDBJ whole genome shotgun (WGS) entry which is preliminary data.</text>
</comment>
<dbReference type="InterPro" id="IPR002937">
    <property type="entry name" value="Amino_oxidase"/>
</dbReference>
<keyword evidence="5 11" id="KW-0285">Flavoprotein</keyword>
<evidence type="ECO:0000256" key="8">
    <source>
        <dbReference type="ARBA" id="ARBA00023133"/>
    </source>
</evidence>
<evidence type="ECO:0000256" key="7">
    <source>
        <dbReference type="ARBA" id="ARBA00023002"/>
    </source>
</evidence>
<feature type="domain" description="Amine oxidase" evidence="13">
    <location>
        <begin position="46"/>
        <end position="474"/>
    </location>
</feature>
<keyword evidence="9 11" id="KW-0627">Porphyrin biosynthesis</keyword>
<keyword evidence="15" id="KW-1185">Reference proteome</keyword>
<dbReference type="GO" id="GO:0004729">
    <property type="term" value="F:oxygen-dependent protoporphyrinogen oxidase activity"/>
    <property type="evidence" value="ECO:0007669"/>
    <property type="project" value="UniProtKB-UniRule"/>
</dbReference>
<comment type="catalytic activity">
    <reaction evidence="10 11">
        <text>protoporphyrinogen IX + 3 O2 = protoporphyrin IX + 3 H2O2</text>
        <dbReference type="Rhea" id="RHEA:25576"/>
        <dbReference type="ChEBI" id="CHEBI:15379"/>
        <dbReference type="ChEBI" id="CHEBI:16240"/>
        <dbReference type="ChEBI" id="CHEBI:57306"/>
        <dbReference type="ChEBI" id="CHEBI:57307"/>
        <dbReference type="EC" id="1.3.3.4"/>
    </reaction>
</comment>
<evidence type="ECO:0000256" key="9">
    <source>
        <dbReference type="ARBA" id="ARBA00023244"/>
    </source>
</evidence>
<comment type="function">
    <text evidence="1 11">Catalyzes the 6-electron oxidation of protoporphyrinogen-IX to form protoporphyrin-IX.</text>
</comment>
<keyword evidence="6 11" id="KW-0274">FAD</keyword>
<evidence type="ECO:0000313" key="15">
    <source>
        <dbReference type="Proteomes" id="UP001174909"/>
    </source>
</evidence>
<comment type="pathway">
    <text evidence="2 11">Porphyrin-containing compound metabolism; protoporphyrin-IX biosynthesis; protoporphyrin-IX from protoporphyrinogen-IX: step 1/1.</text>
</comment>
<evidence type="ECO:0000256" key="5">
    <source>
        <dbReference type="ARBA" id="ARBA00022630"/>
    </source>
</evidence>
<evidence type="ECO:0000259" key="13">
    <source>
        <dbReference type="Pfam" id="PF01593"/>
    </source>
</evidence>
<evidence type="ECO:0000256" key="10">
    <source>
        <dbReference type="ARBA" id="ARBA00047554"/>
    </source>
</evidence>
<dbReference type="InterPro" id="IPR050464">
    <property type="entry name" value="Zeta_carotene_desat/Oxidored"/>
</dbReference>
<name>A0AA35R854_GEOBA</name>
<evidence type="ECO:0000313" key="14">
    <source>
        <dbReference type="EMBL" id="CAI8006157.1"/>
    </source>
</evidence>
<dbReference type="InterPro" id="IPR036188">
    <property type="entry name" value="FAD/NAD-bd_sf"/>
</dbReference>
<dbReference type="SUPFAM" id="SSF54373">
    <property type="entry name" value="FAD-linked reductases, C-terminal domain"/>
    <property type="match status" value="1"/>
</dbReference>
<comment type="cofactor">
    <cofactor evidence="11">
        <name>FAD</name>
        <dbReference type="ChEBI" id="CHEBI:57692"/>
    </cofactor>
    <text evidence="11">Binds 1 FAD per subunit.</text>
</comment>
<evidence type="ECO:0000256" key="11">
    <source>
        <dbReference type="RuleBase" id="RU367069"/>
    </source>
</evidence>
<accession>A0AA35R854</accession>
<dbReference type="EMBL" id="CASHTH010000663">
    <property type="protein sequence ID" value="CAI8006157.1"/>
    <property type="molecule type" value="Genomic_DNA"/>
</dbReference>
<keyword evidence="8 11" id="KW-0350">Heme biosynthesis</keyword>
<evidence type="ECO:0000256" key="3">
    <source>
        <dbReference type="ARBA" id="ARBA00010551"/>
    </source>
</evidence>
<protein>
    <recommendedName>
        <fullName evidence="4 11">Protoporphyrinogen oxidase</fullName>
        <ecNumber evidence="4 11">1.3.3.4</ecNumber>
    </recommendedName>
</protein>